<evidence type="ECO:0000256" key="4">
    <source>
        <dbReference type="ARBA" id="ARBA00023014"/>
    </source>
</evidence>
<evidence type="ECO:0000256" key="1">
    <source>
        <dbReference type="ARBA" id="ARBA00022691"/>
    </source>
</evidence>
<evidence type="ECO:0000256" key="2">
    <source>
        <dbReference type="ARBA" id="ARBA00022723"/>
    </source>
</evidence>
<dbReference type="EMBL" id="BARW01001354">
    <property type="protein sequence ID" value="GAI59306.1"/>
    <property type="molecule type" value="Genomic_DNA"/>
</dbReference>
<dbReference type="PANTHER" id="PTHR43524">
    <property type="entry name" value="RADICAL SAM SUPERFAMILY PROTEIN"/>
    <property type="match status" value="1"/>
</dbReference>
<dbReference type="GO" id="GO:0051536">
    <property type="term" value="F:iron-sulfur cluster binding"/>
    <property type="evidence" value="ECO:0007669"/>
    <property type="project" value="UniProtKB-KW"/>
</dbReference>
<keyword evidence="3" id="KW-0408">Iron</keyword>
<dbReference type="Pfam" id="PF04055">
    <property type="entry name" value="Radical_SAM"/>
    <property type="match status" value="1"/>
</dbReference>
<dbReference type="CDD" id="cd21128">
    <property type="entry name" value="SPASM_rSAM"/>
    <property type="match status" value="1"/>
</dbReference>
<evidence type="ECO:0008006" key="8">
    <source>
        <dbReference type="Google" id="ProtNLM"/>
    </source>
</evidence>
<gene>
    <name evidence="7" type="ORF">S12H4_04410</name>
</gene>
<evidence type="ECO:0000313" key="7">
    <source>
        <dbReference type="EMBL" id="GAI59306.1"/>
    </source>
</evidence>
<dbReference type="SUPFAM" id="SSF102114">
    <property type="entry name" value="Radical SAM enzymes"/>
    <property type="match status" value="1"/>
</dbReference>
<evidence type="ECO:0000259" key="5">
    <source>
        <dbReference type="Pfam" id="PF04055"/>
    </source>
</evidence>
<name>X1QWW7_9ZZZZ</name>
<comment type="caution">
    <text evidence="7">The sequence shown here is derived from an EMBL/GenBank/DDBJ whole genome shotgun (WGS) entry which is preliminary data.</text>
</comment>
<dbReference type="Gene3D" id="3.20.20.70">
    <property type="entry name" value="Aldolase class I"/>
    <property type="match status" value="1"/>
</dbReference>
<protein>
    <recommendedName>
        <fullName evidence="8">Radical SAM core domain-containing protein</fullName>
    </recommendedName>
</protein>
<feature type="domain" description="Radical SAM core" evidence="5">
    <location>
        <begin position="1"/>
        <end position="121"/>
    </location>
</feature>
<dbReference type="GO" id="GO:0046872">
    <property type="term" value="F:metal ion binding"/>
    <property type="evidence" value="ECO:0007669"/>
    <property type="project" value="UniProtKB-KW"/>
</dbReference>
<organism evidence="7">
    <name type="scientific">marine sediment metagenome</name>
    <dbReference type="NCBI Taxonomy" id="412755"/>
    <lineage>
        <taxon>unclassified sequences</taxon>
        <taxon>metagenomes</taxon>
        <taxon>ecological metagenomes</taxon>
    </lineage>
</organism>
<dbReference type="InterPro" id="IPR007197">
    <property type="entry name" value="rSAM"/>
</dbReference>
<dbReference type="InterPro" id="IPR058240">
    <property type="entry name" value="rSAM_sf"/>
</dbReference>
<accession>X1QWW7</accession>
<dbReference type="PANTHER" id="PTHR43524:SF1">
    <property type="entry name" value="RADICAL SAM SUPERFAMILY PROTEIN"/>
    <property type="match status" value="1"/>
</dbReference>
<keyword evidence="1" id="KW-0949">S-adenosyl-L-methionine</keyword>
<dbReference type="CDD" id="cd01335">
    <property type="entry name" value="Radical_SAM"/>
    <property type="match status" value="1"/>
</dbReference>
<sequence>CTGCYAGDYSKKDDLPYEYVDKVITEAKEMGTYFYVISGGEAFVRDDMLDIYKKHNDAAFMIYTNGTFIDRDMAFKLQELGNVAPAISVEGFEKETDARRGKGVWEKVMQSMDNCKEARLIYGFSITPTKYNTEIVYSDKLMKLLTIEKGCAFGWYFTYIPIGKKPDVSLMQTPEQRLYGWRRVNYLRNKYPVFIGDFWNDGMHVNGCIAGGRQYLHINVKGDYEPCVFTHCATHNVRNATLREALGSPLFKAIRKRQPYSDNLMLPCMIIDSPKVLREVVKESNAYPTHGNAHTVLTECAAHLDKYSKEYAALCQPFWEKVYVKKEGMPETLPEKLEEVKDLIEEIKK</sequence>
<dbReference type="Pfam" id="PF13186">
    <property type="entry name" value="SPASM"/>
    <property type="match status" value="1"/>
</dbReference>
<dbReference type="AlphaFoldDB" id="X1QWW7"/>
<evidence type="ECO:0000259" key="6">
    <source>
        <dbReference type="Pfam" id="PF13186"/>
    </source>
</evidence>
<dbReference type="InterPro" id="IPR013785">
    <property type="entry name" value="Aldolase_TIM"/>
</dbReference>
<feature type="non-terminal residue" evidence="7">
    <location>
        <position position="1"/>
    </location>
</feature>
<keyword evidence="2" id="KW-0479">Metal-binding</keyword>
<evidence type="ECO:0000256" key="3">
    <source>
        <dbReference type="ARBA" id="ARBA00023004"/>
    </source>
</evidence>
<keyword evidence="4" id="KW-0411">Iron-sulfur</keyword>
<reference evidence="7" key="1">
    <citation type="journal article" date="2014" name="Front. Microbiol.">
        <title>High frequency of phylogenetically diverse reductive dehalogenase-homologous genes in deep subseafloor sedimentary metagenomes.</title>
        <authorList>
            <person name="Kawai M."/>
            <person name="Futagami T."/>
            <person name="Toyoda A."/>
            <person name="Takaki Y."/>
            <person name="Nishi S."/>
            <person name="Hori S."/>
            <person name="Arai W."/>
            <person name="Tsubouchi T."/>
            <person name="Morono Y."/>
            <person name="Uchiyama I."/>
            <person name="Ito T."/>
            <person name="Fujiyama A."/>
            <person name="Inagaki F."/>
            <person name="Takami H."/>
        </authorList>
    </citation>
    <scope>NUCLEOTIDE SEQUENCE</scope>
    <source>
        <strain evidence="7">Expedition CK06-06</strain>
    </source>
</reference>
<dbReference type="InterPro" id="IPR023885">
    <property type="entry name" value="4Fe4S-binding_SPASM_dom"/>
</dbReference>
<feature type="domain" description="4Fe4S-binding SPASM" evidence="6">
    <location>
        <begin position="208"/>
        <end position="260"/>
    </location>
</feature>
<proteinExistence type="predicted"/>
<dbReference type="GO" id="GO:0003824">
    <property type="term" value="F:catalytic activity"/>
    <property type="evidence" value="ECO:0007669"/>
    <property type="project" value="InterPro"/>
</dbReference>